<dbReference type="Pfam" id="PF07610">
    <property type="entry name" value="DUF1573"/>
    <property type="match status" value="1"/>
</dbReference>
<organism evidence="1 2">
    <name type="scientific">Flavobacterium ponti</name>
    <dbReference type="NCBI Taxonomy" id="665133"/>
    <lineage>
        <taxon>Bacteria</taxon>
        <taxon>Pseudomonadati</taxon>
        <taxon>Bacteroidota</taxon>
        <taxon>Flavobacteriia</taxon>
        <taxon>Flavobacteriales</taxon>
        <taxon>Flavobacteriaceae</taxon>
        <taxon>Flavobacterium</taxon>
    </lineage>
</organism>
<dbReference type="PROSITE" id="PS51257">
    <property type="entry name" value="PROKAR_LIPOPROTEIN"/>
    <property type="match status" value="1"/>
</dbReference>
<comment type="caution">
    <text evidence="1">The sequence shown here is derived from an EMBL/GenBank/DDBJ whole genome shotgun (WGS) entry which is preliminary data.</text>
</comment>
<accession>A0ABV9P5D8</accession>
<keyword evidence="2" id="KW-1185">Reference proteome</keyword>
<dbReference type="Proteomes" id="UP001595885">
    <property type="component" value="Unassembled WGS sequence"/>
</dbReference>
<dbReference type="InterPro" id="IPR011467">
    <property type="entry name" value="DUF1573"/>
</dbReference>
<dbReference type="InterPro" id="IPR013783">
    <property type="entry name" value="Ig-like_fold"/>
</dbReference>
<reference evidence="2" key="1">
    <citation type="journal article" date="2019" name="Int. J. Syst. Evol. Microbiol.">
        <title>The Global Catalogue of Microorganisms (GCM) 10K type strain sequencing project: providing services to taxonomists for standard genome sequencing and annotation.</title>
        <authorList>
            <consortium name="The Broad Institute Genomics Platform"/>
            <consortium name="The Broad Institute Genome Sequencing Center for Infectious Disease"/>
            <person name="Wu L."/>
            <person name="Ma J."/>
        </authorList>
    </citation>
    <scope>NUCLEOTIDE SEQUENCE [LARGE SCALE GENOMIC DNA]</scope>
    <source>
        <strain evidence="2">CCUG 50349</strain>
    </source>
</reference>
<gene>
    <name evidence="1" type="ORF">ACFO3U_07955</name>
</gene>
<evidence type="ECO:0000313" key="2">
    <source>
        <dbReference type="Proteomes" id="UP001595885"/>
    </source>
</evidence>
<dbReference type="PANTHER" id="PTHR37833">
    <property type="entry name" value="LIPOPROTEIN-RELATED"/>
    <property type="match status" value="1"/>
</dbReference>
<dbReference type="PANTHER" id="PTHR37833:SF1">
    <property type="entry name" value="SIGNAL PEPTIDE PROTEIN"/>
    <property type="match status" value="1"/>
</dbReference>
<sequence length="155" mass="16409">MKLIPVIAISTLFLVASCKENASSKITEADMKVANEVSATSGKLPVLEFDKTVHDFGNINEGEKVTTEFILKNTGEADLVIVSAVGSCGCTVPEPPKEPIKPGESAPIKVTFDSTGKPGQQEKTVTITSNTANGKETCKIMANVKPDPNKPVVKH</sequence>
<proteinExistence type="predicted"/>
<dbReference type="EMBL" id="JBHSGW010000021">
    <property type="protein sequence ID" value="MFC4739925.1"/>
    <property type="molecule type" value="Genomic_DNA"/>
</dbReference>
<dbReference type="Gene3D" id="2.60.40.10">
    <property type="entry name" value="Immunoglobulins"/>
    <property type="match status" value="1"/>
</dbReference>
<dbReference type="RefSeq" id="WP_379740279.1">
    <property type="nucleotide sequence ID" value="NZ_JBHSGW010000021.1"/>
</dbReference>
<protein>
    <submittedName>
        <fullName evidence="1">DUF1573 domain-containing protein</fullName>
    </submittedName>
</protein>
<evidence type="ECO:0000313" key="1">
    <source>
        <dbReference type="EMBL" id="MFC4739925.1"/>
    </source>
</evidence>
<name>A0ABV9P5D8_9FLAO</name>